<dbReference type="InterPro" id="IPR013783">
    <property type="entry name" value="Ig-like_fold"/>
</dbReference>
<reference evidence="10" key="1">
    <citation type="submission" date="2025-08" db="UniProtKB">
        <authorList>
            <consortium name="RefSeq"/>
        </authorList>
    </citation>
    <scope>IDENTIFICATION</scope>
    <source>
        <tissue evidence="10">Sperm</tissue>
    </source>
</reference>
<dbReference type="GO" id="GO:0007156">
    <property type="term" value="P:homophilic cell adhesion via plasma membrane adhesion molecules"/>
    <property type="evidence" value="ECO:0007669"/>
    <property type="project" value="TreeGrafter"/>
</dbReference>
<evidence type="ECO:0000256" key="6">
    <source>
        <dbReference type="ARBA" id="ARBA00023319"/>
    </source>
</evidence>
<name>A0AAJ7UB69_PETMA</name>
<dbReference type="SMART" id="SM00408">
    <property type="entry name" value="IGc2"/>
    <property type="match status" value="2"/>
</dbReference>
<organism evidence="9 10">
    <name type="scientific">Petromyzon marinus</name>
    <name type="common">Sea lamprey</name>
    <dbReference type="NCBI Taxonomy" id="7757"/>
    <lineage>
        <taxon>Eukaryota</taxon>
        <taxon>Metazoa</taxon>
        <taxon>Chordata</taxon>
        <taxon>Craniata</taxon>
        <taxon>Vertebrata</taxon>
        <taxon>Cyclostomata</taxon>
        <taxon>Hyperoartia</taxon>
        <taxon>Petromyzontiformes</taxon>
        <taxon>Petromyzontidae</taxon>
        <taxon>Petromyzon</taxon>
    </lineage>
</organism>
<dbReference type="Proteomes" id="UP001318040">
    <property type="component" value="Chromosome 62"/>
</dbReference>
<evidence type="ECO:0000256" key="3">
    <source>
        <dbReference type="ARBA" id="ARBA00022737"/>
    </source>
</evidence>
<keyword evidence="3" id="KW-0677">Repeat</keyword>
<dbReference type="KEGG" id="pmrn:116955904"/>
<evidence type="ECO:0000313" key="10">
    <source>
        <dbReference type="RefSeq" id="XP_032833140.1"/>
    </source>
</evidence>
<evidence type="ECO:0000256" key="2">
    <source>
        <dbReference type="ARBA" id="ARBA00022729"/>
    </source>
</evidence>
<accession>A0AAJ7UB69</accession>
<dbReference type="RefSeq" id="XP_032833140.1">
    <property type="nucleotide sequence ID" value="XM_032977249.1"/>
</dbReference>
<feature type="domain" description="Ig-like" evidence="8">
    <location>
        <begin position="30"/>
        <end position="119"/>
    </location>
</feature>
<dbReference type="Gene3D" id="2.60.40.10">
    <property type="entry name" value="Immunoglobulins"/>
    <property type="match status" value="2"/>
</dbReference>
<dbReference type="PANTHER" id="PTHR45889">
    <property type="entry name" value="IG-LIKE DOMAIN-CONTAINING PROTEIN"/>
    <property type="match status" value="1"/>
</dbReference>
<dbReference type="FunFam" id="2.60.40.10:FF:000013">
    <property type="entry name" value="cell adhesion molecule 1 isoform X1"/>
    <property type="match status" value="1"/>
</dbReference>
<sequence length="230" mass="24580">MALLSRGLAATAAFIGVIWLAQKGVQSQAPVTQDERAIVGDAVVLTCRVDRADGSPIQWSNPAGQTVYFGDKRALKDSRIELVHANKSELSVLINNVTLDDEGDYRCSLFTDDVQTVVSVLTVYAVPEDPVIGGYESPVVEGAPVSLLCSTAGSKPAARLSWLRDGKSLSGAVEERVSEAAWGGRTFAVTSRVAFRATRDLDQARLTCEVTHEALQDSLSSSVTLTVHCE</sequence>
<dbReference type="Pfam" id="PF00047">
    <property type="entry name" value="ig"/>
    <property type="match status" value="1"/>
</dbReference>
<dbReference type="InterPro" id="IPR007110">
    <property type="entry name" value="Ig-like_dom"/>
</dbReference>
<evidence type="ECO:0000256" key="1">
    <source>
        <dbReference type="ARBA" id="ARBA00004167"/>
    </source>
</evidence>
<dbReference type="PROSITE" id="PS50835">
    <property type="entry name" value="IG_LIKE"/>
    <property type="match status" value="2"/>
</dbReference>
<dbReference type="InterPro" id="IPR013162">
    <property type="entry name" value="CD80_C2-set"/>
</dbReference>
<dbReference type="InterPro" id="IPR003599">
    <property type="entry name" value="Ig_sub"/>
</dbReference>
<evidence type="ECO:0000256" key="7">
    <source>
        <dbReference type="SAM" id="SignalP"/>
    </source>
</evidence>
<dbReference type="GO" id="GO:0016020">
    <property type="term" value="C:membrane"/>
    <property type="evidence" value="ECO:0007669"/>
    <property type="project" value="UniProtKB-SubCell"/>
</dbReference>
<keyword evidence="5" id="KW-1015">Disulfide bond</keyword>
<evidence type="ECO:0000256" key="5">
    <source>
        <dbReference type="ARBA" id="ARBA00023157"/>
    </source>
</evidence>
<feature type="domain" description="Ig-like" evidence="8">
    <location>
        <begin position="127"/>
        <end position="226"/>
    </location>
</feature>
<dbReference type="SMART" id="SM00409">
    <property type="entry name" value="IG"/>
    <property type="match status" value="2"/>
</dbReference>
<keyword evidence="2 7" id="KW-0732">Signal</keyword>
<dbReference type="AlphaFoldDB" id="A0AAJ7UB69"/>
<dbReference type="PANTHER" id="PTHR45889:SF8">
    <property type="entry name" value="IG-LIKE DOMAIN-CONTAINING PROTEIN"/>
    <property type="match status" value="1"/>
</dbReference>
<dbReference type="InterPro" id="IPR013151">
    <property type="entry name" value="Immunoglobulin_dom"/>
</dbReference>
<proteinExistence type="predicted"/>
<feature type="chain" id="PRO_5042569818" evidence="7">
    <location>
        <begin position="28"/>
        <end position="230"/>
    </location>
</feature>
<feature type="signal peptide" evidence="7">
    <location>
        <begin position="1"/>
        <end position="27"/>
    </location>
</feature>
<evidence type="ECO:0000313" key="9">
    <source>
        <dbReference type="Proteomes" id="UP001318040"/>
    </source>
</evidence>
<dbReference type="InterPro" id="IPR036179">
    <property type="entry name" value="Ig-like_dom_sf"/>
</dbReference>
<keyword evidence="6" id="KW-0393">Immunoglobulin domain</keyword>
<dbReference type="SMART" id="SM00407">
    <property type="entry name" value="IGc1"/>
    <property type="match status" value="1"/>
</dbReference>
<keyword evidence="9" id="KW-1185">Reference proteome</keyword>
<dbReference type="Pfam" id="PF08205">
    <property type="entry name" value="C2-set_2"/>
    <property type="match status" value="1"/>
</dbReference>
<evidence type="ECO:0000259" key="8">
    <source>
        <dbReference type="PROSITE" id="PS50835"/>
    </source>
</evidence>
<dbReference type="InterPro" id="IPR003598">
    <property type="entry name" value="Ig_sub2"/>
</dbReference>
<gene>
    <name evidence="10" type="primary">LOC116955904</name>
</gene>
<comment type="subcellular location">
    <subcellularLocation>
        <location evidence="1">Membrane</location>
        <topology evidence="1">Single-pass membrane protein</topology>
    </subcellularLocation>
</comment>
<evidence type="ECO:0000256" key="4">
    <source>
        <dbReference type="ARBA" id="ARBA00023136"/>
    </source>
</evidence>
<protein>
    <submittedName>
        <fullName evidence="10">Cell adhesion molecule 2-like</fullName>
    </submittedName>
</protein>
<dbReference type="InterPro" id="IPR003597">
    <property type="entry name" value="Ig_C1-set"/>
</dbReference>
<dbReference type="SUPFAM" id="SSF48726">
    <property type="entry name" value="Immunoglobulin"/>
    <property type="match status" value="2"/>
</dbReference>
<keyword evidence="4" id="KW-0472">Membrane</keyword>